<evidence type="ECO:0000313" key="22">
    <source>
        <dbReference type="EMBL" id="KKU43860.1"/>
    </source>
</evidence>
<evidence type="ECO:0000256" key="12">
    <source>
        <dbReference type="ARBA" id="ARBA00023306"/>
    </source>
</evidence>
<evidence type="ECO:0000256" key="3">
    <source>
        <dbReference type="ARBA" id="ARBA00022475"/>
    </source>
</evidence>
<dbReference type="GO" id="GO:0008955">
    <property type="term" value="F:peptidoglycan glycosyltransferase activity"/>
    <property type="evidence" value="ECO:0007669"/>
    <property type="project" value="UniProtKB-EC"/>
</dbReference>
<feature type="transmembrane region" description="Helical" evidence="21">
    <location>
        <begin position="168"/>
        <end position="183"/>
    </location>
</feature>
<feature type="transmembrane region" description="Helical" evidence="21">
    <location>
        <begin position="344"/>
        <end position="365"/>
    </location>
</feature>
<keyword evidence="9" id="KW-0573">Peptidoglycan synthesis</keyword>
<keyword evidence="8" id="KW-0133">Cell shape</keyword>
<comment type="caution">
    <text evidence="22">The sequence shown here is derived from an EMBL/GenBank/DDBJ whole genome shotgun (WGS) entry which is preliminary data.</text>
</comment>
<keyword evidence="10 21" id="KW-1133">Transmembrane helix</keyword>
<feature type="transmembrane region" description="Helical" evidence="21">
    <location>
        <begin position="78"/>
        <end position="96"/>
    </location>
</feature>
<evidence type="ECO:0000256" key="7">
    <source>
        <dbReference type="ARBA" id="ARBA00022692"/>
    </source>
</evidence>
<keyword evidence="6" id="KW-0808">Transferase</keyword>
<dbReference type="GO" id="GO:0051301">
    <property type="term" value="P:cell division"/>
    <property type="evidence" value="ECO:0007669"/>
    <property type="project" value="UniProtKB-KW"/>
</dbReference>
<keyword evidence="7 21" id="KW-0812">Transmembrane</keyword>
<dbReference type="Proteomes" id="UP000034487">
    <property type="component" value="Unassembled WGS sequence"/>
</dbReference>
<dbReference type="Pfam" id="PF01098">
    <property type="entry name" value="FTSW_RODA_SPOVE"/>
    <property type="match status" value="1"/>
</dbReference>
<dbReference type="GO" id="GO:0009252">
    <property type="term" value="P:peptidoglycan biosynthetic process"/>
    <property type="evidence" value="ECO:0007669"/>
    <property type="project" value="UniProtKB-KW"/>
</dbReference>
<keyword evidence="13" id="KW-0961">Cell wall biogenesis/degradation</keyword>
<evidence type="ECO:0000256" key="15">
    <source>
        <dbReference type="ARBA" id="ARBA00033270"/>
    </source>
</evidence>
<reference evidence="22 23" key="1">
    <citation type="journal article" date="2015" name="Nature">
        <title>rRNA introns, odd ribosomes, and small enigmatic genomes across a large radiation of phyla.</title>
        <authorList>
            <person name="Brown C.T."/>
            <person name="Hug L.A."/>
            <person name="Thomas B.C."/>
            <person name="Sharon I."/>
            <person name="Castelle C.J."/>
            <person name="Singh A."/>
            <person name="Wilkins M.J."/>
            <person name="Williams K.H."/>
            <person name="Banfield J.F."/>
        </authorList>
    </citation>
    <scope>NUCLEOTIDE SEQUENCE [LARGE SCALE GENOMIC DNA]</scope>
</reference>
<dbReference type="InterPro" id="IPR018365">
    <property type="entry name" value="Cell_cycle_FtsW-rel_CS"/>
</dbReference>
<evidence type="ECO:0000256" key="6">
    <source>
        <dbReference type="ARBA" id="ARBA00022679"/>
    </source>
</evidence>
<dbReference type="EMBL" id="LCMV01000015">
    <property type="protein sequence ID" value="KKU43860.1"/>
    <property type="molecule type" value="Genomic_DNA"/>
</dbReference>
<comment type="similarity">
    <text evidence="16">Belongs to the SEDS family. FtsW subfamily.</text>
</comment>
<evidence type="ECO:0000256" key="1">
    <source>
        <dbReference type="ARBA" id="ARBA00004651"/>
    </source>
</evidence>
<evidence type="ECO:0000256" key="20">
    <source>
        <dbReference type="ARBA" id="ARBA00049902"/>
    </source>
</evidence>
<keyword evidence="12" id="KW-0131">Cell cycle</keyword>
<dbReference type="GO" id="GO:0005886">
    <property type="term" value="C:plasma membrane"/>
    <property type="evidence" value="ECO:0007669"/>
    <property type="project" value="UniProtKB-SubCell"/>
</dbReference>
<sequence>MIHFKLRRKIDTAIPILTLALSVFGLVMILSSSQVQATETTGNAYYFFIRQLIAWIIGAGVFFYFMKVPLENLYHYRNVFLIISLILLTLVFFPIIGPKIAGVHRWIDIGILRFQPAEVVKLLLILYFAGNLAAKERDVQDPIKTLLPFVCVLGLVVGLIILQPDMGTALVIIASTLTILFIAEANIWQYIALLIVGVLLLLLIIYQAPYRVSRFTAFLNKNTSQQDKLGSAYHGNQAQIAIGTGGLWGVGFGQGVSKYSFLPESHNDSIFAVIAEELGYIRTMIVVLAFFYLAWRGYLITRASNSRYVKLLAAGVTTAIIGQMLINVGGMLGVLPLTGVPLPLISYGGTSLLVSMALLGVLTNVSRETT</sequence>
<evidence type="ECO:0000256" key="2">
    <source>
        <dbReference type="ARBA" id="ARBA00004752"/>
    </source>
</evidence>
<evidence type="ECO:0000256" key="14">
    <source>
        <dbReference type="ARBA" id="ARBA00032370"/>
    </source>
</evidence>
<dbReference type="PATRIC" id="fig|1618335.3.peg.233"/>
<dbReference type="InterPro" id="IPR013437">
    <property type="entry name" value="FtsW"/>
</dbReference>
<keyword evidence="11 21" id="KW-0472">Membrane</keyword>
<dbReference type="EC" id="2.4.99.28" evidence="19"/>
<evidence type="ECO:0000256" key="9">
    <source>
        <dbReference type="ARBA" id="ARBA00022984"/>
    </source>
</evidence>
<evidence type="ECO:0000256" key="10">
    <source>
        <dbReference type="ARBA" id="ARBA00022989"/>
    </source>
</evidence>
<keyword evidence="3" id="KW-1003">Cell membrane</keyword>
<comment type="catalytic activity">
    <reaction evidence="20">
        <text>[GlcNAc-(1-&gt;4)-Mur2Ac(oyl-L-Ala-gamma-D-Glu-L-Lys-D-Ala-D-Ala)](n)-di-trans,octa-cis-undecaprenyl diphosphate + beta-D-GlcNAc-(1-&gt;4)-Mur2Ac(oyl-L-Ala-gamma-D-Glu-L-Lys-D-Ala-D-Ala)-di-trans,octa-cis-undecaprenyl diphosphate = [GlcNAc-(1-&gt;4)-Mur2Ac(oyl-L-Ala-gamma-D-Glu-L-Lys-D-Ala-D-Ala)](n+1)-di-trans,octa-cis-undecaprenyl diphosphate + di-trans,octa-cis-undecaprenyl diphosphate + H(+)</text>
        <dbReference type="Rhea" id="RHEA:23708"/>
        <dbReference type="Rhea" id="RHEA-COMP:9602"/>
        <dbReference type="Rhea" id="RHEA-COMP:9603"/>
        <dbReference type="ChEBI" id="CHEBI:15378"/>
        <dbReference type="ChEBI" id="CHEBI:58405"/>
        <dbReference type="ChEBI" id="CHEBI:60033"/>
        <dbReference type="ChEBI" id="CHEBI:78435"/>
        <dbReference type="EC" id="2.4.99.28"/>
    </reaction>
</comment>
<evidence type="ECO:0000256" key="13">
    <source>
        <dbReference type="ARBA" id="ARBA00023316"/>
    </source>
</evidence>
<dbReference type="GO" id="GO:0032153">
    <property type="term" value="C:cell division site"/>
    <property type="evidence" value="ECO:0007669"/>
    <property type="project" value="TreeGrafter"/>
</dbReference>
<evidence type="ECO:0000256" key="4">
    <source>
        <dbReference type="ARBA" id="ARBA00022618"/>
    </source>
</evidence>
<dbReference type="AlphaFoldDB" id="A0A0G1TEI5"/>
<dbReference type="InterPro" id="IPR001182">
    <property type="entry name" value="FtsW/RodA"/>
</dbReference>
<dbReference type="GO" id="GO:0015648">
    <property type="term" value="F:lipid-linked peptidoglycan transporter activity"/>
    <property type="evidence" value="ECO:0007669"/>
    <property type="project" value="TreeGrafter"/>
</dbReference>
<keyword evidence="5" id="KW-0328">Glycosyltransferase</keyword>
<organism evidence="22 23">
    <name type="scientific">Berkelbacteria bacterium GW2011_GWA2_46_7</name>
    <dbReference type="NCBI Taxonomy" id="1618335"/>
    <lineage>
        <taxon>Bacteria</taxon>
        <taxon>Candidatus Berkelbacteria</taxon>
    </lineage>
</organism>
<dbReference type="GO" id="GO:0071555">
    <property type="term" value="P:cell wall organization"/>
    <property type="evidence" value="ECO:0007669"/>
    <property type="project" value="UniProtKB-KW"/>
</dbReference>
<feature type="transmembrane region" description="Helical" evidence="21">
    <location>
        <begin position="44"/>
        <end position="66"/>
    </location>
</feature>
<keyword evidence="4" id="KW-0132">Cell division</keyword>
<feature type="transmembrane region" description="Helical" evidence="21">
    <location>
        <begin position="279"/>
        <end position="299"/>
    </location>
</feature>
<proteinExistence type="inferred from homology"/>
<comment type="subcellular location">
    <subcellularLocation>
        <location evidence="1">Cell membrane</location>
        <topology evidence="1">Multi-pass membrane protein</topology>
    </subcellularLocation>
</comment>
<evidence type="ECO:0000256" key="16">
    <source>
        <dbReference type="ARBA" id="ARBA00038053"/>
    </source>
</evidence>
<evidence type="ECO:0000256" key="8">
    <source>
        <dbReference type="ARBA" id="ARBA00022960"/>
    </source>
</evidence>
<evidence type="ECO:0000256" key="21">
    <source>
        <dbReference type="SAM" id="Phobius"/>
    </source>
</evidence>
<evidence type="ECO:0000313" key="23">
    <source>
        <dbReference type="Proteomes" id="UP000034487"/>
    </source>
</evidence>
<evidence type="ECO:0000256" key="11">
    <source>
        <dbReference type="ARBA" id="ARBA00023136"/>
    </source>
</evidence>
<dbReference type="NCBIfam" id="TIGR02614">
    <property type="entry name" value="ftsW"/>
    <property type="match status" value="1"/>
</dbReference>
<dbReference type="PANTHER" id="PTHR30474">
    <property type="entry name" value="CELL CYCLE PROTEIN"/>
    <property type="match status" value="1"/>
</dbReference>
<protein>
    <recommendedName>
        <fullName evidence="17">Probable peptidoglycan glycosyltransferase FtsW</fullName>
        <ecNumber evidence="19">2.4.99.28</ecNumber>
    </recommendedName>
    <alternativeName>
        <fullName evidence="18">Cell division protein FtsW</fullName>
    </alternativeName>
    <alternativeName>
        <fullName evidence="15">Cell wall polymerase</fullName>
    </alternativeName>
    <alternativeName>
        <fullName evidence="14">Peptidoglycan polymerase</fullName>
    </alternativeName>
</protein>
<feature type="transmembrane region" description="Helical" evidence="21">
    <location>
        <begin position="146"/>
        <end position="162"/>
    </location>
</feature>
<evidence type="ECO:0000256" key="19">
    <source>
        <dbReference type="ARBA" id="ARBA00044770"/>
    </source>
</evidence>
<feature type="transmembrane region" description="Helical" evidence="21">
    <location>
        <begin position="12"/>
        <end position="32"/>
    </location>
</feature>
<evidence type="ECO:0000256" key="5">
    <source>
        <dbReference type="ARBA" id="ARBA00022676"/>
    </source>
</evidence>
<evidence type="ECO:0000256" key="18">
    <source>
        <dbReference type="ARBA" id="ARBA00041418"/>
    </source>
</evidence>
<accession>A0A0G1TEI5</accession>
<dbReference type="PANTHER" id="PTHR30474:SF2">
    <property type="entry name" value="PEPTIDOGLYCAN GLYCOSYLTRANSFERASE FTSW-RELATED"/>
    <property type="match status" value="1"/>
</dbReference>
<feature type="transmembrane region" description="Helical" evidence="21">
    <location>
        <begin position="190"/>
        <end position="208"/>
    </location>
</feature>
<feature type="transmembrane region" description="Helical" evidence="21">
    <location>
        <begin position="311"/>
        <end position="332"/>
    </location>
</feature>
<name>A0A0G1TEI5_9BACT</name>
<dbReference type="PROSITE" id="PS00428">
    <property type="entry name" value="FTSW_RODA_SPOVE"/>
    <property type="match status" value="1"/>
</dbReference>
<dbReference type="GO" id="GO:0008360">
    <property type="term" value="P:regulation of cell shape"/>
    <property type="evidence" value="ECO:0007669"/>
    <property type="project" value="UniProtKB-KW"/>
</dbReference>
<comment type="pathway">
    <text evidence="2">Cell wall biogenesis; peptidoglycan biosynthesis.</text>
</comment>
<gene>
    <name evidence="22" type="ORF">UX60_C0015G0006</name>
</gene>
<feature type="transmembrane region" description="Helical" evidence="21">
    <location>
        <begin position="116"/>
        <end position="134"/>
    </location>
</feature>
<evidence type="ECO:0000256" key="17">
    <source>
        <dbReference type="ARBA" id="ARBA00041185"/>
    </source>
</evidence>